<name>A0ABS6WMI8_9HYPH</name>
<gene>
    <name evidence="3" type="primary">xdhB</name>
    <name evidence="3" type="ORF">KY465_06860</name>
</gene>
<dbReference type="InterPro" id="IPR016208">
    <property type="entry name" value="Ald_Oxase/xanthine_DH-like"/>
</dbReference>
<evidence type="ECO:0000313" key="3">
    <source>
        <dbReference type="EMBL" id="MBW3096995.1"/>
    </source>
</evidence>
<dbReference type="NCBIfam" id="TIGR02965">
    <property type="entry name" value="xanthine_xdhB"/>
    <property type="match status" value="1"/>
</dbReference>
<dbReference type="InterPro" id="IPR046867">
    <property type="entry name" value="AldOxase/xan_DH_MoCoBD2"/>
</dbReference>
<dbReference type="InterPro" id="IPR008274">
    <property type="entry name" value="AldOxase/xan_DH_MoCoBD1"/>
</dbReference>
<evidence type="ECO:0000259" key="2">
    <source>
        <dbReference type="SMART" id="SM01008"/>
    </source>
</evidence>
<dbReference type="RefSeq" id="WP_219200946.1">
    <property type="nucleotide sequence ID" value="NZ_JAHWQX010000002.1"/>
</dbReference>
<dbReference type="EC" id="1.17.1.4" evidence="3"/>
<dbReference type="InterPro" id="IPR000674">
    <property type="entry name" value="Ald_Oxase/Xan_DH_a/b"/>
</dbReference>
<evidence type="ECO:0000313" key="4">
    <source>
        <dbReference type="Proteomes" id="UP001430804"/>
    </source>
</evidence>
<reference evidence="3" key="1">
    <citation type="submission" date="2021-07" db="EMBL/GenBank/DDBJ databases">
        <title>Pseudohoeflea marina sp. nov. a polyhydroxyalcanoate-producing bacterium.</title>
        <authorList>
            <person name="Zheng W."/>
            <person name="Yu S."/>
            <person name="Huang Y."/>
        </authorList>
    </citation>
    <scope>NUCLEOTIDE SEQUENCE</scope>
    <source>
        <strain evidence="3">DP4N28-3</strain>
    </source>
</reference>
<dbReference type="PANTHER" id="PTHR11908:SF132">
    <property type="entry name" value="ALDEHYDE OXIDASE 1-RELATED"/>
    <property type="match status" value="1"/>
</dbReference>
<evidence type="ECO:0000256" key="1">
    <source>
        <dbReference type="ARBA" id="ARBA00022505"/>
    </source>
</evidence>
<accession>A0ABS6WMI8</accession>
<feature type="domain" description="Aldehyde oxidase/xanthine dehydrogenase a/b hammerhead" evidence="2">
    <location>
        <begin position="32"/>
        <end position="140"/>
    </location>
</feature>
<proteinExistence type="predicted"/>
<dbReference type="SMART" id="SM01008">
    <property type="entry name" value="Ald_Xan_dh_C"/>
    <property type="match status" value="1"/>
</dbReference>
<sequence>MNKSFQPDSTAEKIIGGAHTNREHDSASKHVTGAAIYIDDMPEAAGTLHGYLGLSARAHARITALELSRVRDAPGVVAVLTADDVPGVNDISPAGLNDEPILASGEVKFYGQPVFAVIAKTRNAARRAAQLADISYEDLPFATDVKAAMEAGHPDVCPPLTLQRGDVEAGLEKAPRRLSGEMHIGGQDHFYLEGQIAMAVPGEDDEITVWSSTQHPSEIQHMVGHALGVPSNAVTVQVRRMGGGFGGKETQANQFACLAAIAAKRTGFPVKIRPDRDDDMTITGKRHDFHVAYDVGYDDDGRIGAVDATFSARCGYSSDLSGPVTDRALFHADNCYFYEDVRLRSRPLMTHTVSNTAFRGFGGPQGLLGAERIIEEIAYQLGRDPLDIRKANFYGEAGRNVTPYHQTVEDNIIERIISELEESSDYQARRKAIIAFNKNSPVIRKGIALTPVKFGISFTATWYNQAGALVHVYRDGSIHLNHGGTEMGQGLNTKVAQALAEEFQVDFATIKITATSTGKVPNTSATAASSGTDLNAMAAADAANQIKDRLIDFAAEKYSVAKDMVVFEPNRVRIGNQTFTFAEFIEQAYIGRVQLSAAGFYKTPEIHWDRQTGRGQPFYYFAYGAAVSEVSIDTLTGEYRVDRVDVLHDVGRSLNPAIDKGQIEGAFIQGMGWLTTEELWWDDKGRLRTHAPSTYKIPLASDRPRIFNVKLAEWSENRKRAIRRSKAVGEPPFMLPVSVLEALSMAVASIGDYRVCPRLDAPATPERVLMAVERLKAGG</sequence>
<keyword evidence="4" id="KW-1185">Reference proteome</keyword>
<protein>
    <submittedName>
        <fullName evidence="3">Xanthine dehydrogenase molybdopterin binding subunit</fullName>
        <ecNumber evidence="3">1.17.1.4</ecNumber>
    </submittedName>
</protein>
<organism evidence="3 4">
    <name type="scientific">Pseudohoeflea coraliihabitans</name>
    <dbReference type="NCBI Taxonomy" id="2860393"/>
    <lineage>
        <taxon>Bacteria</taxon>
        <taxon>Pseudomonadati</taxon>
        <taxon>Pseudomonadota</taxon>
        <taxon>Alphaproteobacteria</taxon>
        <taxon>Hyphomicrobiales</taxon>
        <taxon>Rhizobiaceae</taxon>
        <taxon>Pseudohoeflea</taxon>
    </lineage>
</organism>
<dbReference type="Pfam" id="PF02738">
    <property type="entry name" value="MoCoBD_1"/>
    <property type="match status" value="1"/>
</dbReference>
<keyword evidence="3" id="KW-0560">Oxidoreductase</keyword>
<dbReference type="InterPro" id="IPR014309">
    <property type="entry name" value="Xanthine_DH_Mopterin-bd_su"/>
</dbReference>
<dbReference type="EMBL" id="JAHWQX010000002">
    <property type="protein sequence ID" value="MBW3096995.1"/>
    <property type="molecule type" value="Genomic_DNA"/>
</dbReference>
<dbReference type="GO" id="GO:0004854">
    <property type="term" value="F:xanthine dehydrogenase activity"/>
    <property type="evidence" value="ECO:0007669"/>
    <property type="project" value="UniProtKB-EC"/>
</dbReference>
<keyword evidence="1" id="KW-0500">Molybdenum</keyword>
<dbReference type="PANTHER" id="PTHR11908">
    <property type="entry name" value="XANTHINE DEHYDROGENASE"/>
    <property type="match status" value="1"/>
</dbReference>
<dbReference type="Pfam" id="PF20256">
    <property type="entry name" value="MoCoBD_2"/>
    <property type="match status" value="1"/>
</dbReference>
<dbReference type="Pfam" id="PF01315">
    <property type="entry name" value="Ald_Xan_dh_C"/>
    <property type="match status" value="1"/>
</dbReference>
<dbReference type="Proteomes" id="UP001430804">
    <property type="component" value="Unassembled WGS sequence"/>
</dbReference>
<comment type="caution">
    <text evidence="3">The sequence shown here is derived from an EMBL/GenBank/DDBJ whole genome shotgun (WGS) entry which is preliminary data.</text>
</comment>